<dbReference type="InterPro" id="IPR007110">
    <property type="entry name" value="Ig-like_dom"/>
</dbReference>
<dbReference type="PANTHER" id="PTHR12231">
    <property type="entry name" value="CTX-RELATED TYPE I TRANSMEMBRANE PROTEIN"/>
    <property type="match status" value="1"/>
</dbReference>
<feature type="domain" description="Ig-like" evidence="4">
    <location>
        <begin position="90"/>
        <end position="125"/>
    </location>
</feature>
<dbReference type="PROSITE" id="PS50853">
    <property type="entry name" value="FN3"/>
    <property type="match status" value="1"/>
</dbReference>
<gene>
    <name evidence="6" type="ORF">DICVIV_06345</name>
</gene>
<feature type="domain" description="Fibronectin type-III" evidence="5">
    <location>
        <begin position="132"/>
        <end position="227"/>
    </location>
</feature>
<dbReference type="EMBL" id="KN716302">
    <property type="protein sequence ID" value="KJH47549.1"/>
    <property type="molecule type" value="Genomic_DNA"/>
</dbReference>
<dbReference type="Gene3D" id="2.60.40.10">
    <property type="entry name" value="Immunoglobulins"/>
    <property type="match status" value="1"/>
</dbReference>
<dbReference type="AlphaFoldDB" id="A0A0D8XUW1"/>
<accession>A0A0D8XUW1</accession>
<keyword evidence="2" id="KW-1015">Disulfide bond</keyword>
<dbReference type="Proteomes" id="UP000053766">
    <property type="component" value="Unassembled WGS sequence"/>
</dbReference>
<keyword evidence="7" id="KW-1185">Reference proteome</keyword>
<dbReference type="OrthoDB" id="6612025at2759"/>
<proteinExistence type="predicted"/>
<dbReference type="CDD" id="cd00096">
    <property type="entry name" value="Ig"/>
    <property type="match status" value="1"/>
</dbReference>
<keyword evidence="1" id="KW-0677">Repeat</keyword>
<evidence type="ECO:0000259" key="5">
    <source>
        <dbReference type="PROSITE" id="PS50853"/>
    </source>
</evidence>
<dbReference type="InterPro" id="IPR003961">
    <property type="entry name" value="FN3_dom"/>
</dbReference>
<evidence type="ECO:0000313" key="6">
    <source>
        <dbReference type="EMBL" id="KJH47549.1"/>
    </source>
</evidence>
<organism evidence="6 7">
    <name type="scientific">Dictyocaulus viviparus</name>
    <name type="common">Bovine lungworm</name>
    <dbReference type="NCBI Taxonomy" id="29172"/>
    <lineage>
        <taxon>Eukaryota</taxon>
        <taxon>Metazoa</taxon>
        <taxon>Ecdysozoa</taxon>
        <taxon>Nematoda</taxon>
        <taxon>Chromadorea</taxon>
        <taxon>Rhabditida</taxon>
        <taxon>Rhabditina</taxon>
        <taxon>Rhabditomorpha</taxon>
        <taxon>Strongyloidea</taxon>
        <taxon>Metastrongylidae</taxon>
        <taxon>Dictyocaulus</taxon>
    </lineage>
</organism>
<dbReference type="SUPFAM" id="SSF49265">
    <property type="entry name" value="Fibronectin type III"/>
    <property type="match status" value="1"/>
</dbReference>
<dbReference type="InterPro" id="IPR036179">
    <property type="entry name" value="Ig-like_dom_sf"/>
</dbReference>
<dbReference type="CDD" id="cd00063">
    <property type="entry name" value="FN3"/>
    <property type="match status" value="1"/>
</dbReference>
<name>A0A0D8XUW1_DICVI</name>
<evidence type="ECO:0000256" key="2">
    <source>
        <dbReference type="ARBA" id="ARBA00023157"/>
    </source>
</evidence>
<evidence type="ECO:0000256" key="3">
    <source>
        <dbReference type="ARBA" id="ARBA00023319"/>
    </source>
</evidence>
<dbReference type="InterPro" id="IPR036116">
    <property type="entry name" value="FN3_sf"/>
</dbReference>
<sequence length="439" mass="50600">MFFSDYVVRKYDFENIIRLFYAVGVINERSKYTYLITILFLCDSYIIILLKDTLLIRGNNESDGGIYSCQARNSVGKSAVLETHVVIAGPPIFITRPPPELRVHEGDPVNVTCRGFGDPVPIVYWTHLKKSRPQAAIIERVDCAGDESMALYWKPGFNGSYPQTFVVHYSSEESPSDDRSLLTASNFATIRDLKAFTKYRIHIESRNERGSMNSSAVEKYVCSTLSAPMNVRFSGEFELRWDPVPYAQSYKVESKPDNISSFEEIGEIIDPVYRIRPEFQQNRLFRVRSLRASYEPSIASKSISLDSYGTVSSKKSIGDNQYNLKFIRNNTAVFVVGRSRRILAYLYIRDPVFFFQIWKSTSSNVDRSDDNQWNDSVKKSIMQTKSQNDFDYCFPGESTNAVDDMLKEKYVMTVQDIPVQLMNDLRIERLRREFKQFHS</sequence>
<dbReference type="InterPro" id="IPR051170">
    <property type="entry name" value="Neural/epithelial_adhesion"/>
</dbReference>
<reference evidence="7" key="2">
    <citation type="journal article" date="2016" name="Sci. Rep.">
        <title>Dictyocaulus viviparus genome, variome and transcriptome elucidate lungworm biology and support future intervention.</title>
        <authorList>
            <person name="McNulty S.N."/>
            <person name="Strube C."/>
            <person name="Rosa B.A."/>
            <person name="Martin J.C."/>
            <person name="Tyagi R."/>
            <person name="Choi Y.J."/>
            <person name="Wang Q."/>
            <person name="Hallsworth Pepin K."/>
            <person name="Zhang X."/>
            <person name="Ozersky P."/>
            <person name="Wilson R.K."/>
            <person name="Sternberg P.W."/>
            <person name="Gasser R.B."/>
            <person name="Mitreva M."/>
        </authorList>
    </citation>
    <scope>NUCLEOTIDE SEQUENCE [LARGE SCALE GENOMIC DNA]</scope>
    <source>
        <strain evidence="7">HannoverDv2000</strain>
    </source>
</reference>
<dbReference type="PANTHER" id="PTHR12231:SF253">
    <property type="entry name" value="DPR-INTERACTING PROTEIN ETA, ISOFORM B-RELATED"/>
    <property type="match status" value="1"/>
</dbReference>
<dbReference type="SMART" id="SM00060">
    <property type="entry name" value="FN3"/>
    <property type="match status" value="2"/>
</dbReference>
<dbReference type="SUPFAM" id="SSF48726">
    <property type="entry name" value="Immunoglobulin"/>
    <property type="match status" value="2"/>
</dbReference>
<evidence type="ECO:0000259" key="4">
    <source>
        <dbReference type="PROSITE" id="PS50835"/>
    </source>
</evidence>
<reference evidence="6 7" key="1">
    <citation type="submission" date="2013-11" db="EMBL/GenBank/DDBJ databases">
        <title>Draft genome of the bovine lungworm Dictyocaulus viviparus.</title>
        <authorList>
            <person name="Mitreva M."/>
        </authorList>
    </citation>
    <scope>NUCLEOTIDE SEQUENCE [LARGE SCALE GENOMIC DNA]</scope>
    <source>
        <strain evidence="6 7">HannoverDv2000</strain>
    </source>
</reference>
<protein>
    <submittedName>
        <fullName evidence="6">Fibronectin type III domain protein</fullName>
    </submittedName>
</protein>
<evidence type="ECO:0000256" key="1">
    <source>
        <dbReference type="ARBA" id="ARBA00022737"/>
    </source>
</evidence>
<keyword evidence="3" id="KW-0393">Immunoglobulin domain</keyword>
<dbReference type="PROSITE" id="PS50835">
    <property type="entry name" value="IG_LIKE"/>
    <property type="match status" value="1"/>
</dbReference>
<dbReference type="InterPro" id="IPR013783">
    <property type="entry name" value="Ig-like_fold"/>
</dbReference>
<evidence type="ECO:0000313" key="7">
    <source>
        <dbReference type="Proteomes" id="UP000053766"/>
    </source>
</evidence>